<evidence type="ECO:0000313" key="2">
    <source>
        <dbReference type="EMBL" id="OHA13775.1"/>
    </source>
</evidence>
<protein>
    <submittedName>
        <fullName evidence="2">Uncharacterized protein</fullName>
    </submittedName>
</protein>
<keyword evidence="1" id="KW-0812">Transmembrane</keyword>
<dbReference type="EMBL" id="MHQZ01000024">
    <property type="protein sequence ID" value="OHA13775.1"/>
    <property type="molecule type" value="Genomic_DNA"/>
</dbReference>
<name>A0A1G2LQ86_9BACT</name>
<sequence length="64" mass="7448">MNKKILYAIIIIIILLFIFNFLIQYSLGTLTKCWGFSFGENKLKKNGKGRISPRCLGILFPFYE</sequence>
<feature type="transmembrane region" description="Helical" evidence="1">
    <location>
        <begin position="6"/>
        <end position="23"/>
    </location>
</feature>
<evidence type="ECO:0000256" key="1">
    <source>
        <dbReference type="SAM" id="Phobius"/>
    </source>
</evidence>
<gene>
    <name evidence="2" type="ORF">A2909_02025</name>
</gene>
<comment type="caution">
    <text evidence="2">The sequence shown here is derived from an EMBL/GenBank/DDBJ whole genome shotgun (WGS) entry which is preliminary data.</text>
</comment>
<evidence type="ECO:0000313" key="3">
    <source>
        <dbReference type="Proteomes" id="UP000178302"/>
    </source>
</evidence>
<dbReference type="Proteomes" id="UP000178302">
    <property type="component" value="Unassembled WGS sequence"/>
</dbReference>
<organism evidence="2 3">
    <name type="scientific">Candidatus Tagabacteria bacterium RIFCSPLOWO2_01_FULL_39_11</name>
    <dbReference type="NCBI Taxonomy" id="1802295"/>
    <lineage>
        <taxon>Bacteria</taxon>
        <taxon>Candidatus Tagaibacteriota</taxon>
    </lineage>
</organism>
<accession>A0A1G2LQ86</accession>
<proteinExistence type="predicted"/>
<dbReference type="AlphaFoldDB" id="A0A1G2LQ86"/>
<reference evidence="2 3" key="1">
    <citation type="journal article" date="2016" name="Nat. Commun.">
        <title>Thousands of microbial genomes shed light on interconnected biogeochemical processes in an aquifer system.</title>
        <authorList>
            <person name="Anantharaman K."/>
            <person name="Brown C.T."/>
            <person name="Hug L.A."/>
            <person name="Sharon I."/>
            <person name="Castelle C.J."/>
            <person name="Probst A.J."/>
            <person name="Thomas B.C."/>
            <person name="Singh A."/>
            <person name="Wilkins M.J."/>
            <person name="Karaoz U."/>
            <person name="Brodie E.L."/>
            <person name="Williams K.H."/>
            <person name="Hubbard S.S."/>
            <person name="Banfield J.F."/>
        </authorList>
    </citation>
    <scope>NUCLEOTIDE SEQUENCE [LARGE SCALE GENOMIC DNA]</scope>
</reference>
<keyword evidence="1" id="KW-1133">Transmembrane helix</keyword>
<keyword evidence="1" id="KW-0472">Membrane</keyword>